<feature type="transmembrane region" description="Helical" evidence="26">
    <location>
        <begin position="326"/>
        <end position="343"/>
    </location>
</feature>
<comment type="caution">
    <text evidence="27">The sequence shown here is derived from an EMBL/GenBank/DDBJ whole genome shotgun (WGS) entry which is preliminary data.</text>
</comment>
<dbReference type="InterPro" id="IPR018083">
    <property type="entry name" value="Sterol_reductase_CS"/>
</dbReference>
<feature type="compositionally biased region" description="Basic residues" evidence="25">
    <location>
        <begin position="1"/>
        <end position="34"/>
    </location>
</feature>
<evidence type="ECO:0000256" key="9">
    <source>
        <dbReference type="ARBA" id="ARBA00022778"/>
    </source>
</evidence>
<evidence type="ECO:0000256" key="21">
    <source>
        <dbReference type="ARBA" id="ARBA00032210"/>
    </source>
</evidence>
<reference evidence="27" key="2">
    <citation type="submission" date="2020-11" db="EMBL/GenBank/DDBJ databases">
        <authorList>
            <person name="McCartney M.A."/>
            <person name="Auch B."/>
            <person name="Kono T."/>
            <person name="Mallez S."/>
            <person name="Becker A."/>
            <person name="Gohl D.M."/>
            <person name="Silverstein K.A.T."/>
            <person name="Koren S."/>
            <person name="Bechman K.B."/>
            <person name="Herman A."/>
            <person name="Abrahante J.E."/>
            <person name="Garbe J."/>
        </authorList>
    </citation>
    <scope>NUCLEOTIDE SEQUENCE</scope>
    <source>
        <strain evidence="27">Duluth1</strain>
        <tissue evidence="27">Whole animal</tissue>
    </source>
</reference>
<evidence type="ECO:0000256" key="5">
    <source>
        <dbReference type="ARBA" id="ARBA00012413"/>
    </source>
</evidence>
<feature type="transmembrane region" description="Helical" evidence="26">
    <location>
        <begin position="393"/>
        <end position="412"/>
    </location>
</feature>
<keyword evidence="7" id="KW-0153">Cholesterol metabolism</keyword>
<keyword evidence="18" id="KW-0753">Steroid metabolism</keyword>
<keyword evidence="13" id="KW-0560">Oxidoreductase</keyword>
<comment type="similarity">
    <text evidence="4">Belongs to the ERG4/ERG24 family.</text>
</comment>
<comment type="catalytic activity">
    <reaction evidence="23">
        <text>5alpha-cholest-8,14-dien-3beta-ol + NADPH + H(+) = 5alpha-cholest-8-en-3beta-ol + NADP(+)</text>
        <dbReference type="Rhea" id="RHEA:46456"/>
        <dbReference type="ChEBI" id="CHEBI:15378"/>
        <dbReference type="ChEBI" id="CHEBI:16608"/>
        <dbReference type="ChEBI" id="CHEBI:57783"/>
        <dbReference type="ChEBI" id="CHEBI:58349"/>
        <dbReference type="ChEBI" id="CHEBI:86131"/>
    </reaction>
</comment>
<dbReference type="OrthoDB" id="5326588at2759"/>
<keyword evidence="6" id="KW-0444">Lipid biosynthesis</keyword>
<sequence length="526" mass="59584">MASKTNKRRSRSRSTRSRSRSRSRGRSPGRRAKTPTKMPTGSRSPGRPPKQPTTPNRSSRPVKREGSATPTRMSARLAAQIKDEKDSVTVSHQERSEKSVQDIEPKSKKQKHNSSPSEFGGAFGTFCMMFFLPTTVFYINMACSKDECTIMKMPPCTAKWSAFFDLEATLIFLGWFAFQALLYILPTGRVVQGPRIIIGNHKSLSYRVNGFFAYVVSLAGLAVAVYMKVPVTIVYDKFLQLATTAAVFAFALAVFVYIKARLGPSSNLSPAGNTGSIVYDFFMGHELNPRIGSFDIKFFCEMRPGLIGWTMLNIIFVLKDYEVHGVVNPSLAFVVFFQALYVADALWFEEAILTTMDIIYEGFGFMLSFGDLAWVPFLYTLQARYLLEHPLYLPWYCLVPIVILNAVGYFIFRGSNSQKNDFRTNPNNPALAHLETIPTSVGKRLLVSGWWGLCRKPNYLGDILMAIAWSLPCGFHSILPYFYPIYFFILLAHRERRDGHMCKAKYGAAWDKYCERVRYRIIPGIY</sequence>
<feature type="region of interest" description="Disordered" evidence="25">
    <location>
        <begin position="1"/>
        <end position="117"/>
    </location>
</feature>
<gene>
    <name evidence="27" type="ORF">DPMN_089177</name>
</gene>
<accession>A0A9D4QYK9</accession>
<keyword evidence="14" id="KW-0756">Sterol biosynthesis</keyword>
<keyword evidence="11" id="KW-0752">Steroid biosynthesis</keyword>
<feature type="transmembrane region" description="Helical" evidence="26">
    <location>
        <begin position="206"/>
        <end position="226"/>
    </location>
</feature>
<feature type="transmembrane region" description="Helical" evidence="26">
    <location>
        <begin position="119"/>
        <end position="140"/>
    </location>
</feature>
<dbReference type="Proteomes" id="UP000828390">
    <property type="component" value="Unassembled WGS sequence"/>
</dbReference>
<dbReference type="GO" id="GO:0006695">
    <property type="term" value="P:cholesterol biosynthetic process"/>
    <property type="evidence" value="ECO:0007669"/>
    <property type="project" value="UniProtKB-KW"/>
</dbReference>
<organism evidence="27 28">
    <name type="scientific">Dreissena polymorpha</name>
    <name type="common">Zebra mussel</name>
    <name type="synonym">Mytilus polymorpha</name>
    <dbReference type="NCBI Taxonomy" id="45954"/>
    <lineage>
        <taxon>Eukaryota</taxon>
        <taxon>Metazoa</taxon>
        <taxon>Spiralia</taxon>
        <taxon>Lophotrochozoa</taxon>
        <taxon>Mollusca</taxon>
        <taxon>Bivalvia</taxon>
        <taxon>Autobranchia</taxon>
        <taxon>Heteroconchia</taxon>
        <taxon>Euheterodonta</taxon>
        <taxon>Imparidentia</taxon>
        <taxon>Neoheterodontei</taxon>
        <taxon>Myida</taxon>
        <taxon>Dreissenoidea</taxon>
        <taxon>Dreissenidae</taxon>
        <taxon>Dreissena</taxon>
    </lineage>
</organism>
<evidence type="ECO:0000256" key="6">
    <source>
        <dbReference type="ARBA" id="ARBA00022516"/>
    </source>
</evidence>
<dbReference type="PROSITE" id="PS01017">
    <property type="entry name" value="STEROL_REDUCT_1"/>
    <property type="match status" value="1"/>
</dbReference>
<comment type="catalytic activity">
    <reaction evidence="24">
        <text>4,4-dimethyl-5alpha-cholesta-8,24-dien-3beta-ol + NADP(+) = 4,4-dimethyl-5alpha-cholesta-8,14,24-trien-3beta-ol + NADPH + H(+)</text>
        <dbReference type="Rhea" id="RHEA:18561"/>
        <dbReference type="ChEBI" id="CHEBI:15378"/>
        <dbReference type="ChEBI" id="CHEBI:17813"/>
        <dbReference type="ChEBI" id="CHEBI:18364"/>
        <dbReference type="ChEBI" id="CHEBI:57783"/>
        <dbReference type="ChEBI" id="CHEBI:58349"/>
        <dbReference type="EC" id="1.3.1.70"/>
    </reaction>
</comment>
<feature type="transmembrane region" description="Helical" evidence="26">
    <location>
        <begin position="160"/>
        <end position="185"/>
    </location>
</feature>
<name>A0A9D4QYK9_DREPO</name>
<evidence type="ECO:0000256" key="1">
    <source>
        <dbReference type="ARBA" id="ARBA00004127"/>
    </source>
</evidence>
<dbReference type="GO" id="GO:0050613">
    <property type="term" value="F:Delta14-sterol reductase activity"/>
    <property type="evidence" value="ECO:0007669"/>
    <property type="project" value="UniProtKB-EC"/>
</dbReference>
<evidence type="ECO:0000256" key="18">
    <source>
        <dbReference type="ARBA" id="ARBA00023221"/>
    </source>
</evidence>
<evidence type="ECO:0000256" key="22">
    <source>
        <dbReference type="ARBA" id="ARBA00048100"/>
    </source>
</evidence>
<evidence type="ECO:0000256" key="4">
    <source>
        <dbReference type="ARBA" id="ARBA00005402"/>
    </source>
</evidence>
<evidence type="ECO:0000256" key="16">
    <source>
        <dbReference type="ARBA" id="ARBA00023136"/>
    </source>
</evidence>
<dbReference type="GO" id="GO:0005637">
    <property type="term" value="C:nuclear inner membrane"/>
    <property type="evidence" value="ECO:0007669"/>
    <property type="project" value="TreeGrafter"/>
</dbReference>
<protein>
    <recommendedName>
        <fullName evidence="5">Delta(14)-sterol reductase</fullName>
        <ecNumber evidence="5">1.3.1.70</ecNumber>
    </recommendedName>
    <alternativeName>
        <fullName evidence="21">3-beta-hydroxysterol Delta (14)-reductase</fullName>
    </alternativeName>
    <alternativeName>
        <fullName evidence="19">C-14 sterol reductase</fullName>
    </alternativeName>
    <alternativeName>
        <fullName evidence="20">Sterol C14-reductase</fullName>
    </alternativeName>
</protein>
<feature type="transmembrane region" description="Helical" evidence="26">
    <location>
        <begin position="363"/>
        <end position="381"/>
    </location>
</feature>
<evidence type="ECO:0000256" key="3">
    <source>
        <dbReference type="ARBA" id="ARBA00004770"/>
    </source>
</evidence>
<dbReference type="PANTHER" id="PTHR21257:SF52">
    <property type="entry name" value="DELTA(14)-STEROL REDUCTASE TM7SF2"/>
    <property type="match status" value="1"/>
</dbReference>
<keyword evidence="8 26" id="KW-0812">Transmembrane</keyword>
<proteinExistence type="inferred from homology"/>
<evidence type="ECO:0000256" key="26">
    <source>
        <dbReference type="SAM" id="Phobius"/>
    </source>
</evidence>
<dbReference type="GO" id="GO:0005789">
    <property type="term" value="C:endoplasmic reticulum membrane"/>
    <property type="evidence" value="ECO:0007669"/>
    <property type="project" value="UniProtKB-SubCell"/>
</dbReference>
<evidence type="ECO:0000256" key="17">
    <source>
        <dbReference type="ARBA" id="ARBA00023166"/>
    </source>
</evidence>
<evidence type="ECO:0000313" key="28">
    <source>
        <dbReference type="Proteomes" id="UP000828390"/>
    </source>
</evidence>
<dbReference type="EC" id="1.3.1.70" evidence="5"/>
<feature type="transmembrane region" description="Helical" evidence="26">
    <location>
        <begin position="238"/>
        <end position="258"/>
    </location>
</feature>
<keyword evidence="17" id="KW-1207">Sterol metabolism</keyword>
<evidence type="ECO:0000256" key="25">
    <source>
        <dbReference type="SAM" id="MobiDB-lite"/>
    </source>
</evidence>
<keyword evidence="9" id="KW-0152">Cholesterol biosynthesis</keyword>
<comment type="pathway">
    <text evidence="3">Steroid biosynthesis; cholesterol biosynthesis.</text>
</comment>
<evidence type="ECO:0000256" key="10">
    <source>
        <dbReference type="ARBA" id="ARBA00022824"/>
    </source>
</evidence>
<keyword evidence="10" id="KW-0256">Endoplasmic reticulum</keyword>
<comment type="catalytic activity">
    <reaction evidence="22">
        <text>4,4-dimethyl-8,14-cholestadien-3beta-ol + NADPH + H(+) = 4,4-dimethyl-5alpha-cholest-8-en-3beta-ol + NADP(+)</text>
        <dbReference type="Rhea" id="RHEA:46812"/>
        <dbReference type="ChEBI" id="CHEBI:15378"/>
        <dbReference type="ChEBI" id="CHEBI:57783"/>
        <dbReference type="ChEBI" id="CHEBI:58349"/>
        <dbReference type="ChEBI" id="CHEBI:78904"/>
        <dbReference type="ChEBI" id="CHEBI:87044"/>
    </reaction>
</comment>
<dbReference type="Pfam" id="PF01222">
    <property type="entry name" value="ERG4_ERG24"/>
    <property type="match status" value="1"/>
</dbReference>
<evidence type="ECO:0000256" key="8">
    <source>
        <dbReference type="ARBA" id="ARBA00022692"/>
    </source>
</evidence>
<reference evidence="27" key="1">
    <citation type="journal article" date="2019" name="bioRxiv">
        <title>The Genome of the Zebra Mussel, Dreissena polymorpha: A Resource for Invasive Species Research.</title>
        <authorList>
            <person name="McCartney M.A."/>
            <person name="Auch B."/>
            <person name="Kono T."/>
            <person name="Mallez S."/>
            <person name="Zhang Y."/>
            <person name="Obille A."/>
            <person name="Becker A."/>
            <person name="Abrahante J.E."/>
            <person name="Garbe J."/>
            <person name="Badalamenti J.P."/>
            <person name="Herman A."/>
            <person name="Mangelson H."/>
            <person name="Liachko I."/>
            <person name="Sullivan S."/>
            <person name="Sone E.D."/>
            <person name="Koren S."/>
            <person name="Silverstein K.A.T."/>
            <person name="Beckman K.B."/>
            <person name="Gohl D.M."/>
        </authorList>
    </citation>
    <scope>NUCLEOTIDE SEQUENCE</scope>
    <source>
        <strain evidence="27">Duluth1</strain>
        <tissue evidence="27">Whole animal</tissue>
    </source>
</reference>
<evidence type="ECO:0000256" key="23">
    <source>
        <dbReference type="ARBA" id="ARBA00048712"/>
    </source>
</evidence>
<dbReference type="PANTHER" id="PTHR21257">
    <property type="entry name" value="DELTA(14)-STEROL REDUCTASE"/>
    <property type="match status" value="1"/>
</dbReference>
<evidence type="ECO:0000256" key="20">
    <source>
        <dbReference type="ARBA" id="ARBA00031227"/>
    </source>
</evidence>
<dbReference type="EMBL" id="JAIWYP010000003">
    <property type="protein sequence ID" value="KAH3846870.1"/>
    <property type="molecule type" value="Genomic_DNA"/>
</dbReference>
<comment type="subcellular location">
    <subcellularLocation>
        <location evidence="1">Endomembrane system</location>
        <topology evidence="1">Multi-pass membrane protein</topology>
    </subcellularLocation>
    <subcellularLocation>
        <location evidence="2">Endoplasmic reticulum membrane</location>
    </subcellularLocation>
</comment>
<evidence type="ECO:0000256" key="11">
    <source>
        <dbReference type="ARBA" id="ARBA00022955"/>
    </source>
</evidence>
<evidence type="ECO:0000256" key="15">
    <source>
        <dbReference type="ARBA" id="ARBA00023098"/>
    </source>
</evidence>
<keyword evidence="28" id="KW-1185">Reference proteome</keyword>
<dbReference type="AlphaFoldDB" id="A0A9D4QYK9"/>
<dbReference type="Gene3D" id="1.20.120.1630">
    <property type="match status" value="1"/>
</dbReference>
<evidence type="ECO:0000256" key="13">
    <source>
        <dbReference type="ARBA" id="ARBA00023002"/>
    </source>
</evidence>
<dbReference type="FunFam" id="1.20.120.1630:FF:000001">
    <property type="entry name" value="delta(14)-sterol reductase isoform X1"/>
    <property type="match status" value="1"/>
</dbReference>
<evidence type="ECO:0000256" key="24">
    <source>
        <dbReference type="ARBA" id="ARBA00049367"/>
    </source>
</evidence>
<evidence type="ECO:0000256" key="7">
    <source>
        <dbReference type="ARBA" id="ARBA00022548"/>
    </source>
</evidence>
<evidence type="ECO:0000256" key="14">
    <source>
        <dbReference type="ARBA" id="ARBA00023011"/>
    </source>
</evidence>
<keyword evidence="15" id="KW-0443">Lipid metabolism</keyword>
<feature type="compositionally biased region" description="Basic and acidic residues" evidence="25">
    <location>
        <begin position="81"/>
        <end position="107"/>
    </location>
</feature>
<evidence type="ECO:0000256" key="12">
    <source>
        <dbReference type="ARBA" id="ARBA00022989"/>
    </source>
</evidence>
<feature type="transmembrane region" description="Helical" evidence="26">
    <location>
        <begin position="466"/>
        <end position="491"/>
    </location>
</feature>
<keyword evidence="16 26" id="KW-0472">Membrane</keyword>
<evidence type="ECO:0000256" key="2">
    <source>
        <dbReference type="ARBA" id="ARBA00004586"/>
    </source>
</evidence>
<evidence type="ECO:0000313" key="27">
    <source>
        <dbReference type="EMBL" id="KAH3846870.1"/>
    </source>
</evidence>
<evidence type="ECO:0000256" key="19">
    <source>
        <dbReference type="ARBA" id="ARBA00030165"/>
    </source>
</evidence>
<dbReference type="InterPro" id="IPR001171">
    <property type="entry name" value="ERG24_DHCR-like"/>
</dbReference>
<keyword evidence="12 26" id="KW-1133">Transmembrane helix</keyword>